<dbReference type="AlphaFoldDB" id="A0A3B1AP02"/>
<feature type="domain" description="L,D-TPase catalytic" evidence="1">
    <location>
        <begin position="72"/>
        <end position="117"/>
    </location>
</feature>
<reference evidence="2" key="1">
    <citation type="submission" date="2018-06" db="EMBL/GenBank/DDBJ databases">
        <authorList>
            <person name="Zhirakovskaya E."/>
        </authorList>
    </citation>
    <scope>NUCLEOTIDE SEQUENCE</scope>
</reference>
<name>A0A3B1AP02_9ZZZZ</name>
<evidence type="ECO:0000259" key="1">
    <source>
        <dbReference type="Pfam" id="PF03734"/>
    </source>
</evidence>
<sequence>MYNIDVKRLVKDGTLTYTSSTKNISTKCYWDQAKKIPADTYGGCSATTMTRKKNSKGQPREAIFIPNVKGFSGIFIHMGKPPYESWSDGCIVIDEDKMLEIYDDISPKDGKNVKVVISG</sequence>
<evidence type="ECO:0000313" key="2">
    <source>
        <dbReference type="EMBL" id="VAX05472.1"/>
    </source>
</evidence>
<proteinExistence type="predicted"/>
<dbReference type="Pfam" id="PF03734">
    <property type="entry name" value="YkuD"/>
    <property type="match status" value="1"/>
</dbReference>
<organism evidence="2">
    <name type="scientific">hydrothermal vent metagenome</name>
    <dbReference type="NCBI Taxonomy" id="652676"/>
    <lineage>
        <taxon>unclassified sequences</taxon>
        <taxon>metagenomes</taxon>
        <taxon>ecological metagenomes</taxon>
    </lineage>
</organism>
<dbReference type="EMBL" id="UOFX01000006">
    <property type="protein sequence ID" value="VAX05472.1"/>
    <property type="molecule type" value="Genomic_DNA"/>
</dbReference>
<dbReference type="InterPro" id="IPR005490">
    <property type="entry name" value="LD_TPept_cat_dom"/>
</dbReference>
<gene>
    <name evidence="2" type="ORF">MNBD_GAMMA26-1573</name>
</gene>
<accession>A0A3B1AP02</accession>
<dbReference type="GO" id="GO:0016740">
    <property type="term" value="F:transferase activity"/>
    <property type="evidence" value="ECO:0007669"/>
    <property type="project" value="InterPro"/>
</dbReference>
<protein>
    <recommendedName>
        <fullName evidence="1">L,D-TPase catalytic domain-containing protein</fullName>
    </recommendedName>
</protein>